<protein>
    <recommendedName>
        <fullName evidence="2">Helicase ATP-binding domain-containing protein</fullName>
    </recommendedName>
</protein>
<name>A0A9P5YNK4_9AGAR</name>
<proteinExistence type="inferred from homology"/>
<evidence type="ECO:0000259" key="2">
    <source>
        <dbReference type="PROSITE" id="PS51192"/>
    </source>
</evidence>
<dbReference type="GO" id="GO:0003676">
    <property type="term" value="F:nucleic acid binding"/>
    <property type="evidence" value="ECO:0007669"/>
    <property type="project" value="InterPro"/>
</dbReference>
<dbReference type="GO" id="GO:0005524">
    <property type="term" value="F:ATP binding"/>
    <property type="evidence" value="ECO:0007669"/>
    <property type="project" value="InterPro"/>
</dbReference>
<evidence type="ECO:0000313" key="4">
    <source>
        <dbReference type="Proteomes" id="UP000807469"/>
    </source>
</evidence>
<feature type="non-terminal residue" evidence="3">
    <location>
        <position position="1"/>
    </location>
</feature>
<comment type="caution">
    <text evidence="3">The sequence shown here is derived from an EMBL/GenBank/DDBJ whole genome shotgun (WGS) entry which is preliminary data.</text>
</comment>
<accession>A0A9P5YNK4</accession>
<dbReference type="AlphaFoldDB" id="A0A9P5YNK4"/>
<organism evidence="3 4">
    <name type="scientific">Pholiota conissans</name>
    <dbReference type="NCBI Taxonomy" id="109636"/>
    <lineage>
        <taxon>Eukaryota</taxon>
        <taxon>Fungi</taxon>
        <taxon>Dikarya</taxon>
        <taxon>Basidiomycota</taxon>
        <taxon>Agaricomycotina</taxon>
        <taxon>Agaricomycetes</taxon>
        <taxon>Agaricomycetidae</taxon>
        <taxon>Agaricales</taxon>
        <taxon>Agaricineae</taxon>
        <taxon>Strophariaceae</taxon>
        <taxon>Pholiota</taxon>
    </lineage>
</organism>
<dbReference type="GO" id="GO:0005694">
    <property type="term" value="C:chromosome"/>
    <property type="evidence" value="ECO:0007669"/>
    <property type="project" value="TreeGrafter"/>
</dbReference>
<evidence type="ECO:0000256" key="1">
    <source>
        <dbReference type="ARBA" id="ARBA00005446"/>
    </source>
</evidence>
<dbReference type="InterPro" id="IPR014001">
    <property type="entry name" value="Helicase_ATP-bd"/>
</dbReference>
<reference evidence="3" key="1">
    <citation type="submission" date="2020-11" db="EMBL/GenBank/DDBJ databases">
        <authorList>
            <consortium name="DOE Joint Genome Institute"/>
            <person name="Ahrendt S."/>
            <person name="Riley R."/>
            <person name="Andreopoulos W."/>
            <person name="Labutti K."/>
            <person name="Pangilinan J."/>
            <person name="Ruiz-Duenas F.J."/>
            <person name="Barrasa J.M."/>
            <person name="Sanchez-Garcia M."/>
            <person name="Camarero S."/>
            <person name="Miyauchi S."/>
            <person name="Serrano A."/>
            <person name="Linde D."/>
            <person name="Babiker R."/>
            <person name="Drula E."/>
            <person name="Ayuso-Fernandez I."/>
            <person name="Pacheco R."/>
            <person name="Padilla G."/>
            <person name="Ferreira P."/>
            <person name="Barriuso J."/>
            <person name="Kellner H."/>
            <person name="Castanera R."/>
            <person name="Alfaro M."/>
            <person name="Ramirez L."/>
            <person name="Pisabarro A.G."/>
            <person name="Kuo A."/>
            <person name="Tritt A."/>
            <person name="Lipzen A."/>
            <person name="He G."/>
            <person name="Yan M."/>
            <person name="Ng V."/>
            <person name="Cullen D."/>
            <person name="Martin F."/>
            <person name="Rosso M.-N."/>
            <person name="Henrissat B."/>
            <person name="Hibbett D."/>
            <person name="Martinez A.T."/>
            <person name="Grigoriev I.V."/>
        </authorList>
    </citation>
    <scope>NUCLEOTIDE SEQUENCE</scope>
    <source>
        <strain evidence="3">CIRM-BRFM 674</strain>
    </source>
</reference>
<evidence type="ECO:0000313" key="3">
    <source>
        <dbReference type="EMBL" id="KAF9473073.1"/>
    </source>
</evidence>
<dbReference type="Gene3D" id="3.40.50.300">
    <property type="entry name" value="P-loop containing nucleotide triphosphate hydrolases"/>
    <property type="match status" value="1"/>
</dbReference>
<dbReference type="OrthoDB" id="3151137at2759"/>
<dbReference type="InterPro" id="IPR011545">
    <property type="entry name" value="DEAD/DEAH_box_helicase_dom"/>
</dbReference>
<dbReference type="SMART" id="SM00487">
    <property type="entry name" value="DEXDc"/>
    <property type="match status" value="1"/>
</dbReference>
<dbReference type="EMBL" id="MU155472">
    <property type="protein sequence ID" value="KAF9473073.1"/>
    <property type="molecule type" value="Genomic_DNA"/>
</dbReference>
<sequence>CPECPAASPIIKSIQRHFQLKHSSVSRPNAWATTYAQQFNHSTSNEWFRVIVLQDDITQKTPSAIVVAEMEQQLLDATKIPAQEHDARNVTPWLRVTQWYHYTLMYNKDDLRKMVALPTHGEMSFLKAAVERFWADSSKFINETPLLILQKLNTPCAEQSGITNTPFHHHQDHALRMHSYISPVVGLLSMLLRGNFKYPLCLSSNVSFAVNILEKELQKRNSDELSGSVFQVLFALWSQRWMPTSNLPITDPTIVYLMLSSIQKDGKFMEPKLITNIIARLEYVMRLTFLYAMHERDDIEQAAEDLSIWYQEKRDSTFNSLRSLQHIASSIAYSTLSLPKIWWTDRKHHQSLLYKGHPIHFSTFPDMFSAIEDRMEKIWQEELLLGLELQIQYHFLYDDIANTDAGYSFLADTRNHCFSNRMQLLRAVLDTPALYKRFVLYNTGSTILWNILEFRKWLSSYAAFQLLQLMLVMMATGSPSRATEITALLLKNTAANPIRNLMVFDNHVTILCTYQKTSALSGNDKCIPHALTGFSADLLLQDFGIARPFAEMAALLCYPEDLGIVQLYQNHVFINQNRLFNTDDMTNGLKEITIKWLGVELGVNGWRHVSTAFRRKLCTRMEELCEEDQMETVQALQSGHSRQTENRVYALSADSLLGAPEDLLPLFLDASKDWQIACKLIPGGLGHSYRNSKAVFFNSLVNNGTIQLPKSMDKTCNEEVLTLLKQISTEVKAHMEAQHSLEITSAEAEQILFLFHQFALTDQLSSTSVPAGRHEPHPTPSGQLFFGKLRTPSPSNHLDDKQHSPEILDAILSLRTHIDNVVGGMKRSESPPAKSNVSALAMLRQLVGNPLAEWTCTEQKDAVEAALVCERDVVVVLSTGGGKTMVAIIPALLETNKMTVIILPFKSLMIDYQHKLGQMQVPFEVFSGQRIHGKANILLVSADVTKADVWLHEASILHQRKPIVRLVFDEAHIPLLSSDYRPALRDMFRLHFIPTGVQLILLSATISPSILPFLINEFGLSSNPLVLRTKTNRPELQYI</sequence>
<feature type="domain" description="Helicase ATP-binding" evidence="2">
    <location>
        <begin position="864"/>
        <end position="1024"/>
    </location>
</feature>
<dbReference type="PANTHER" id="PTHR13710:SF145">
    <property type="entry name" value="ATP-DEPENDENT DNA HELICASE"/>
    <property type="match status" value="1"/>
</dbReference>
<dbReference type="PANTHER" id="PTHR13710">
    <property type="entry name" value="DNA HELICASE RECQ FAMILY MEMBER"/>
    <property type="match status" value="1"/>
</dbReference>
<dbReference type="GO" id="GO:0005634">
    <property type="term" value="C:nucleus"/>
    <property type="evidence" value="ECO:0007669"/>
    <property type="project" value="TreeGrafter"/>
</dbReference>
<dbReference type="Pfam" id="PF00270">
    <property type="entry name" value="DEAD"/>
    <property type="match status" value="1"/>
</dbReference>
<comment type="similarity">
    <text evidence="1">Belongs to the helicase family. RecQ subfamily.</text>
</comment>
<keyword evidence="4" id="KW-1185">Reference proteome</keyword>
<dbReference type="PROSITE" id="PS51192">
    <property type="entry name" value="HELICASE_ATP_BIND_1"/>
    <property type="match status" value="1"/>
</dbReference>
<dbReference type="InterPro" id="IPR027417">
    <property type="entry name" value="P-loop_NTPase"/>
</dbReference>
<dbReference type="Proteomes" id="UP000807469">
    <property type="component" value="Unassembled WGS sequence"/>
</dbReference>
<feature type="non-terminal residue" evidence="3">
    <location>
        <position position="1039"/>
    </location>
</feature>
<gene>
    <name evidence="3" type="ORF">BDN70DRAFT_771411</name>
</gene>
<dbReference type="SUPFAM" id="SSF52540">
    <property type="entry name" value="P-loop containing nucleoside triphosphate hydrolases"/>
    <property type="match status" value="1"/>
</dbReference>